<dbReference type="EMBL" id="JBBPBM010000238">
    <property type="protein sequence ID" value="KAK8499295.1"/>
    <property type="molecule type" value="Genomic_DNA"/>
</dbReference>
<proteinExistence type="predicted"/>
<name>A0ABR2AYC6_9ROSI</name>
<organism evidence="2 3">
    <name type="scientific">Hibiscus sabdariffa</name>
    <name type="common">roselle</name>
    <dbReference type="NCBI Taxonomy" id="183260"/>
    <lineage>
        <taxon>Eukaryota</taxon>
        <taxon>Viridiplantae</taxon>
        <taxon>Streptophyta</taxon>
        <taxon>Embryophyta</taxon>
        <taxon>Tracheophyta</taxon>
        <taxon>Spermatophyta</taxon>
        <taxon>Magnoliopsida</taxon>
        <taxon>eudicotyledons</taxon>
        <taxon>Gunneridae</taxon>
        <taxon>Pentapetalae</taxon>
        <taxon>rosids</taxon>
        <taxon>malvids</taxon>
        <taxon>Malvales</taxon>
        <taxon>Malvaceae</taxon>
        <taxon>Malvoideae</taxon>
        <taxon>Hibiscus</taxon>
    </lineage>
</organism>
<evidence type="ECO:0000313" key="2">
    <source>
        <dbReference type="EMBL" id="KAK8499295.1"/>
    </source>
</evidence>
<comment type="caution">
    <text evidence="2">The sequence shown here is derived from an EMBL/GenBank/DDBJ whole genome shotgun (WGS) entry which is preliminary data.</text>
</comment>
<reference evidence="2 3" key="1">
    <citation type="journal article" date="2024" name="G3 (Bethesda)">
        <title>Genome assembly of Hibiscus sabdariffa L. provides insights into metabolisms of medicinal natural products.</title>
        <authorList>
            <person name="Kim T."/>
        </authorList>
    </citation>
    <scope>NUCLEOTIDE SEQUENCE [LARGE SCALE GENOMIC DNA]</scope>
    <source>
        <strain evidence="2">TK-2024</strain>
        <tissue evidence="2">Old leaves</tissue>
    </source>
</reference>
<evidence type="ECO:0000313" key="3">
    <source>
        <dbReference type="Proteomes" id="UP001472677"/>
    </source>
</evidence>
<gene>
    <name evidence="2" type="ORF">V6N12_072849</name>
</gene>
<accession>A0ABR2AYC6</accession>
<feature type="compositionally biased region" description="Polar residues" evidence="1">
    <location>
        <begin position="8"/>
        <end position="20"/>
    </location>
</feature>
<keyword evidence="3" id="KW-1185">Reference proteome</keyword>
<evidence type="ECO:0000256" key="1">
    <source>
        <dbReference type="SAM" id="MobiDB-lite"/>
    </source>
</evidence>
<dbReference type="Proteomes" id="UP001472677">
    <property type="component" value="Unassembled WGS sequence"/>
</dbReference>
<protein>
    <submittedName>
        <fullName evidence="2">Uncharacterized protein</fullName>
    </submittedName>
</protein>
<feature type="region of interest" description="Disordered" evidence="1">
    <location>
        <begin position="1"/>
        <end position="20"/>
    </location>
</feature>
<sequence>MSAVKSLRPSSSPMLWSKSPNPLSNEYQVQGFAIYLTFHQIHPNSLSNHLLLRNMQSTVFEKQTTQGFETPGTDRGVTEENWSRRRNYMASPSSPGPRRCTCSNQPGSAPCIRHGYMLPRQNMRRYSGNKEIIRRAITPPNRKMTLRWWNFRPTPSRLSNMSMA</sequence>